<dbReference type="PIRSF" id="PIRSF002888">
    <property type="entry name" value="FliM"/>
    <property type="match status" value="1"/>
</dbReference>
<keyword evidence="6 11" id="KW-0283">Flagellar rotation</keyword>
<keyword evidence="14" id="KW-0282">Flagellum</keyword>
<evidence type="ECO:0000256" key="12">
    <source>
        <dbReference type="SAM" id="MobiDB-lite"/>
    </source>
</evidence>
<sequence length="382" mass="42944">MPPSSPTEAGKQKLIAAIKETLAAPLVADNQNRSSLTCFIQLLFCGNDMGDSILSQAEIDALLNGDSDTKDEPTPGIASDSDIRPYDPNTQRRVVRERLQALEIINERFARQFRMGLFNLLRRSPDITVGAIRIQPYHEFARNLPVPTNLNLIHLKPLRGTGLVVFSPSLVFIAVDNLFGGDGRFPTKVEGREFTHTEQRVINRMLKLALEGYSDAWKAINPLEVEYVRSEMQVKFTNITTSPNDIVVNTPFHVEIGNLTGEFNICLPFSMIEPLRELLVNPPLENSRHEDQNWRDNLVRQVQHSELELVANFADIPLRLSQILKLKPGDVLPIEKPDRIIAHVDGVPVLTSQYGTVNGQYALRVEHLINPILNSLNEEQPK</sequence>
<comment type="function">
    <text evidence="9 11">FliM is one of three proteins (FliG, FliN, FliM) that forms the rotor-mounted switch complex (C ring), located at the base of the basal body. This complex interacts with the CheY and CheZ chemotaxis proteins, in addition to contacting components of the motor that determine the direction of flagellar rotation.</text>
</comment>
<evidence type="ECO:0000256" key="4">
    <source>
        <dbReference type="ARBA" id="ARBA00022500"/>
    </source>
</evidence>
<keyword evidence="7 11" id="KW-0472">Membrane</keyword>
<evidence type="ECO:0000256" key="11">
    <source>
        <dbReference type="PIRNR" id="PIRNR002888"/>
    </source>
</evidence>
<organism evidence="14 15">
    <name type="scientific">Salmonella enterica I</name>
    <dbReference type="NCBI Taxonomy" id="59201"/>
    <lineage>
        <taxon>Bacteria</taxon>
        <taxon>Pseudomonadati</taxon>
        <taxon>Pseudomonadota</taxon>
        <taxon>Gammaproteobacteria</taxon>
        <taxon>Enterobacterales</taxon>
        <taxon>Enterobacteriaceae</taxon>
        <taxon>Salmonella</taxon>
    </lineage>
</organism>
<gene>
    <name evidence="14" type="primary">fliM</name>
    <name evidence="14" type="ORF">NCTC8272_00931</name>
</gene>
<protein>
    <recommendedName>
        <fullName evidence="2 10">Flagellar motor switch protein FliM</fullName>
    </recommendedName>
</protein>
<keyword evidence="5 11" id="KW-0997">Cell inner membrane</keyword>
<name>A0A447P9C0_SALET</name>
<dbReference type="GO" id="GO:0050918">
    <property type="term" value="P:positive chemotaxis"/>
    <property type="evidence" value="ECO:0007669"/>
    <property type="project" value="TreeGrafter"/>
</dbReference>
<comment type="similarity">
    <text evidence="1 11">Belongs to the FliM family.</text>
</comment>
<dbReference type="PANTHER" id="PTHR30034">
    <property type="entry name" value="FLAGELLAR MOTOR SWITCH PROTEIN FLIM"/>
    <property type="match status" value="1"/>
</dbReference>
<dbReference type="InterPro" id="IPR028976">
    <property type="entry name" value="CheC-like_sf"/>
</dbReference>
<proteinExistence type="inferred from homology"/>
<dbReference type="GO" id="GO:0003774">
    <property type="term" value="F:cytoskeletal motor activity"/>
    <property type="evidence" value="ECO:0007669"/>
    <property type="project" value="InterPro"/>
</dbReference>
<keyword evidence="4 11" id="KW-0145">Chemotaxis</keyword>
<evidence type="ECO:0000313" key="14">
    <source>
        <dbReference type="EMBL" id="VEA32933.1"/>
    </source>
</evidence>
<dbReference type="Gene3D" id="2.30.330.10">
    <property type="entry name" value="SpoA-like"/>
    <property type="match status" value="1"/>
</dbReference>
<dbReference type="AlphaFoldDB" id="A0A447P9C0"/>
<dbReference type="PRINTS" id="PR00955">
    <property type="entry name" value="FLGMOTORFLIM"/>
</dbReference>
<keyword evidence="3 11" id="KW-1003">Cell membrane</keyword>
<dbReference type="NCBIfam" id="TIGR01397">
    <property type="entry name" value="fliM_switch"/>
    <property type="match status" value="1"/>
</dbReference>
<feature type="region of interest" description="Disordered" evidence="12">
    <location>
        <begin position="64"/>
        <end position="88"/>
    </location>
</feature>
<dbReference type="InterPro" id="IPR001689">
    <property type="entry name" value="Flag_FliM"/>
</dbReference>
<dbReference type="GO" id="GO:0009425">
    <property type="term" value="C:bacterial-type flagellum basal body"/>
    <property type="evidence" value="ECO:0007669"/>
    <property type="project" value="UniProtKB-SubCell"/>
</dbReference>
<reference evidence="14 15" key="1">
    <citation type="submission" date="2018-12" db="EMBL/GenBank/DDBJ databases">
        <authorList>
            <consortium name="Pathogen Informatics"/>
        </authorList>
    </citation>
    <scope>NUCLEOTIDE SEQUENCE [LARGE SCALE GENOMIC DNA]</scope>
    <source>
        <strain evidence="14 15">NCTC8272</strain>
    </source>
</reference>
<dbReference type="EMBL" id="LR134149">
    <property type="protein sequence ID" value="VEA32933.1"/>
    <property type="molecule type" value="Genomic_DNA"/>
</dbReference>
<dbReference type="GO" id="GO:0071978">
    <property type="term" value="P:bacterial-type flagellum-dependent swarming motility"/>
    <property type="evidence" value="ECO:0007669"/>
    <property type="project" value="TreeGrafter"/>
</dbReference>
<keyword evidence="8 11" id="KW-0975">Bacterial flagellum</keyword>
<accession>A0A447P9C0</accession>
<dbReference type="Proteomes" id="UP000277214">
    <property type="component" value="Chromosome 1"/>
</dbReference>
<dbReference type="CDD" id="cd17908">
    <property type="entry name" value="FliM"/>
    <property type="match status" value="1"/>
</dbReference>
<evidence type="ECO:0000313" key="15">
    <source>
        <dbReference type="Proteomes" id="UP000277214"/>
    </source>
</evidence>
<evidence type="ECO:0000256" key="10">
    <source>
        <dbReference type="NCBIfam" id="TIGR01397"/>
    </source>
</evidence>
<evidence type="ECO:0000256" key="2">
    <source>
        <dbReference type="ARBA" id="ARBA00021898"/>
    </source>
</evidence>
<dbReference type="Pfam" id="PF01052">
    <property type="entry name" value="FliMN_C"/>
    <property type="match status" value="1"/>
</dbReference>
<dbReference type="Gene3D" id="3.40.1550.10">
    <property type="entry name" value="CheC-like"/>
    <property type="match status" value="1"/>
</dbReference>
<feature type="domain" description="Flagellar motor switch protein FliN-like C-terminal" evidence="13">
    <location>
        <begin position="301"/>
        <end position="369"/>
    </location>
</feature>
<dbReference type="SUPFAM" id="SSF103039">
    <property type="entry name" value="CheC-like"/>
    <property type="match status" value="1"/>
</dbReference>
<evidence type="ECO:0000256" key="9">
    <source>
        <dbReference type="ARBA" id="ARBA00025044"/>
    </source>
</evidence>
<dbReference type="GO" id="GO:0005886">
    <property type="term" value="C:plasma membrane"/>
    <property type="evidence" value="ECO:0007669"/>
    <property type="project" value="UniProtKB-SubCell"/>
</dbReference>
<evidence type="ECO:0000256" key="1">
    <source>
        <dbReference type="ARBA" id="ARBA00011049"/>
    </source>
</evidence>
<evidence type="ECO:0000256" key="7">
    <source>
        <dbReference type="ARBA" id="ARBA00023136"/>
    </source>
</evidence>
<evidence type="ECO:0000256" key="3">
    <source>
        <dbReference type="ARBA" id="ARBA00022475"/>
    </source>
</evidence>
<keyword evidence="14" id="KW-0966">Cell projection</keyword>
<evidence type="ECO:0000256" key="5">
    <source>
        <dbReference type="ARBA" id="ARBA00022519"/>
    </source>
</evidence>
<comment type="subcellular location">
    <subcellularLocation>
        <location evidence="11">Cell inner membrane</location>
        <topology evidence="11">Peripheral membrane protein</topology>
    </subcellularLocation>
    <subcellularLocation>
        <location evidence="11">Bacterial flagellum basal body</location>
    </subcellularLocation>
</comment>
<dbReference type="InterPro" id="IPR001543">
    <property type="entry name" value="FliN-like_C"/>
</dbReference>
<dbReference type="InterPro" id="IPR036429">
    <property type="entry name" value="SpoA-like_sf"/>
</dbReference>
<evidence type="ECO:0000256" key="8">
    <source>
        <dbReference type="ARBA" id="ARBA00023143"/>
    </source>
</evidence>
<evidence type="ECO:0000256" key="6">
    <source>
        <dbReference type="ARBA" id="ARBA00022779"/>
    </source>
</evidence>
<dbReference type="PANTHER" id="PTHR30034:SF3">
    <property type="entry name" value="FLAGELLAR MOTOR SWITCH PROTEIN FLIM"/>
    <property type="match status" value="1"/>
</dbReference>
<evidence type="ECO:0000259" key="13">
    <source>
        <dbReference type="Pfam" id="PF01052"/>
    </source>
</evidence>
<keyword evidence="14" id="KW-0969">Cilium</keyword>
<dbReference type="Pfam" id="PF02154">
    <property type="entry name" value="FliM"/>
    <property type="match status" value="1"/>
</dbReference>
<dbReference type="SUPFAM" id="SSF101801">
    <property type="entry name" value="Surface presentation of antigens (SPOA)"/>
    <property type="match status" value="1"/>
</dbReference>